<dbReference type="EMBL" id="JAAOLE020000001">
    <property type="protein sequence ID" value="NVI48106.1"/>
    <property type="molecule type" value="Genomic_DNA"/>
</dbReference>
<name>A0A973W6B4_9BRAD</name>
<dbReference type="AlphaFoldDB" id="A0A973W6B4"/>
<reference evidence="1" key="1">
    <citation type="submission" date="2020-06" db="EMBL/GenBank/DDBJ databases">
        <title>Whole Genome Sequence of Bradyrhizobium sp. Strain 1S1.</title>
        <authorList>
            <person name="Bromfield E.S.P."/>
            <person name="Cloutier S."/>
        </authorList>
    </citation>
    <scope>NUCLEOTIDE SEQUENCE [LARGE SCALE GENOMIC DNA]</scope>
    <source>
        <strain evidence="1">1S1</strain>
    </source>
</reference>
<proteinExistence type="predicted"/>
<sequence>MHPKPSDALVRIQKIIGPNGLIPISRSAFYQGIRDGIYPKPIRLGKRTSVWRVSELLRVIEGGHGK</sequence>
<gene>
    <name evidence="1" type="ORF">HAP48_035230</name>
</gene>
<accession>A0A973W6B4</accession>
<organism evidence="1">
    <name type="scientific">Bradyrhizobium septentrionale</name>
    <dbReference type="NCBI Taxonomy" id="1404411"/>
    <lineage>
        <taxon>Bacteria</taxon>
        <taxon>Pseudomonadati</taxon>
        <taxon>Pseudomonadota</taxon>
        <taxon>Alphaproteobacteria</taxon>
        <taxon>Hyphomicrobiales</taxon>
        <taxon>Nitrobacteraceae</taxon>
        <taxon>Bradyrhizobium</taxon>
    </lineage>
</organism>
<dbReference type="Pfam" id="PF05930">
    <property type="entry name" value="Phage_AlpA"/>
    <property type="match status" value="1"/>
</dbReference>
<comment type="caution">
    <text evidence="1">The sequence shown here is derived from an EMBL/GenBank/DDBJ whole genome shotgun (WGS) entry which is preliminary data.</text>
</comment>
<evidence type="ECO:0000313" key="1">
    <source>
        <dbReference type="EMBL" id="NVI48106.1"/>
    </source>
</evidence>
<protein>
    <submittedName>
        <fullName evidence="1">AlpA family phage regulatory protein</fullName>
    </submittedName>
</protein>
<dbReference type="RefSeq" id="WP_166214545.1">
    <property type="nucleotide sequence ID" value="NZ_CP088285.1"/>
</dbReference>
<dbReference type="InterPro" id="IPR010260">
    <property type="entry name" value="AlpA"/>
</dbReference>
<dbReference type="Gene3D" id="1.10.238.160">
    <property type="match status" value="1"/>
</dbReference>